<organism evidence="1 2">
    <name type="scientific">Phyllobacterium sophorae</name>
    <dbReference type="NCBI Taxonomy" id="1520277"/>
    <lineage>
        <taxon>Bacteria</taxon>
        <taxon>Pseudomonadati</taxon>
        <taxon>Pseudomonadota</taxon>
        <taxon>Alphaproteobacteria</taxon>
        <taxon>Hyphomicrobiales</taxon>
        <taxon>Phyllobacteriaceae</taxon>
        <taxon>Phyllobacterium</taxon>
    </lineage>
</organism>
<evidence type="ECO:0000313" key="2">
    <source>
        <dbReference type="Proteomes" id="UP000241764"/>
    </source>
</evidence>
<dbReference type="OrthoDB" id="7006010at2"/>
<protein>
    <submittedName>
        <fullName evidence="1">Fis family transcriptional regulator</fullName>
    </submittedName>
</protein>
<reference evidence="2" key="1">
    <citation type="submission" date="2017-11" db="EMBL/GenBank/DDBJ databases">
        <authorList>
            <person name="Kuznetsova I."/>
            <person name="Sazanova A."/>
            <person name="Chirak E."/>
            <person name="Safronova V."/>
            <person name="Willems A."/>
        </authorList>
    </citation>
    <scope>NUCLEOTIDE SEQUENCE [LARGE SCALE GENOMIC DNA]</scope>
    <source>
        <strain evidence="2">CCBAU 03422</strain>
    </source>
</reference>
<name>A0A2P7AQF4_9HYPH</name>
<dbReference type="Proteomes" id="UP000241764">
    <property type="component" value="Unassembled WGS sequence"/>
</dbReference>
<proteinExistence type="predicted"/>
<sequence length="258" mass="27913">MPSDELLVAFLDGELDDAERLRIDTLINTDETVSTRFEFLSRSEMPFYDAFEPLLENAPTANLEAILQGLPSSIAAEPAGKNWNRRSFIAAAIGLVLVGVVADRAYIEMQDASSESDGSEWRAVVAEYLSLYTADTLANLTSDESSQGQQLRSLGDSLGLSLPAEAVSLPGIALKRAQVLQYDGKPLGQIAYLDPASGPLALCIIRSSKGPNSPRAEQRHGMNVVYWSDQAHGYMLIGHNSADQLTVLAERVRTALST</sequence>
<dbReference type="AlphaFoldDB" id="A0A2P7AQF4"/>
<gene>
    <name evidence="1" type="ORF">CU103_29505</name>
</gene>
<evidence type="ECO:0000313" key="1">
    <source>
        <dbReference type="EMBL" id="PSH56445.1"/>
    </source>
</evidence>
<dbReference type="EMBL" id="PGGM01000022">
    <property type="protein sequence ID" value="PSH56445.1"/>
    <property type="molecule type" value="Genomic_DNA"/>
</dbReference>
<accession>A0A2P7AQF4</accession>
<keyword evidence="2" id="KW-1185">Reference proteome</keyword>
<comment type="caution">
    <text evidence="1">The sequence shown here is derived from an EMBL/GenBank/DDBJ whole genome shotgun (WGS) entry which is preliminary data.</text>
</comment>